<gene>
    <name evidence="4" type="ORF">LGLO00237_LOCUS9877</name>
</gene>
<reference evidence="4" key="1">
    <citation type="submission" date="2021-01" db="EMBL/GenBank/DDBJ databases">
        <authorList>
            <person name="Corre E."/>
            <person name="Pelletier E."/>
            <person name="Niang G."/>
            <person name="Scheremetjew M."/>
            <person name="Finn R."/>
            <person name="Kale V."/>
            <person name="Holt S."/>
            <person name="Cochrane G."/>
            <person name="Meng A."/>
            <person name="Brown T."/>
            <person name="Cohen L."/>
        </authorList>
    </citation>
    <scope>NUCLEOTIDE SEQUENCE</scope>
    <source>
        <strain evidence="4">CCCM811</strain>
    </source>
</reference>
<evidence type="ECO:0000256" key="3">
    <source>
        <dbReference type="SAM" id="SignalP"/>
    </source>
</evidence>
<dbReference type="AlphaFoldDB" id="A0A7S3YQ09"/>
<feature type="region of interest" description="Disordered" evidence="1">
    <location>
        <begin position="322"/>
        <end position="385"/>
    </location>
</feature>
<feature type="compositionally biased region" description="Basic and acidic residues" evidence="1">
    <location>
        <begin position="444"/>
        <end position="454"/>
    </location>
</feature>
<organism evidence="4">
    <name type="scientific">Lotharella globosa</name>
    <dbReference type="NCBI Taxonomy" id="91324"/>
    <lineage>
        <taxon>Eukaryota</taxon>
        <taxon>Sar</taxon>
        <taxon>Rhizaria</taxon>
        <taxon>Cercozoa</taxon>
        <taxon>Chlorarachniophyceae</taxon>
        <taxon>Lotharella</taxon>
    </lineage>
</organism>
<evidence type="ECO:0008006" key="5">
    <source>
        <dbReference type="Google" id="ProtNLM"/>
    </source>
</evidence>
<dbReference type="InterPro" id="IPR037140">
    <property type="entry name" value="VHL_beta_dom_sf"/>
</dbReference>
<sequence length="481" mass="54187">MRSTVVGFFLLASVQWVAGLNEELVDAGVPAEIWRQAFTPEQCKEFIDVAEKSQWDTSPDSIDYKDMYQIDLYNKGEVGNAELYALLEPHVDRITQWMKDRFPESENSMDWVFLRKYSASLDRKGLQAHVDTNEHSLNVALNTDFEGGDLFFIRQDSDVGKLGLEKALGNDHPAVIYSNVPQGVENSTTYLYPYMETGQAYAHGKALWHGITTVMSGTKFSLLFFFDEPDYIKEGREEEVESKAVFQNSGQKTYDVFWENPEGGLRPTFSLAPGQNLAERTRKGHTFVVKDRETENVVQTFRVGSEGTNIFVISEEDFLDRLDQDPADPKRNPDSQEQEDDATEDPKEQQAPASEGGDATAASAVSVAAEPSADSEQPDTSEPFVEKIEIWGYDVRPFLEDENGKPRLDVIGPIAALAFLASILVIIFVVPKLEEQQRMMEAEMEAKALREQKEQKRKRDQKGGAQRLEGKSKPVDLKKND</sequence>
<feature type="transmembrane region" description="Helical" evidence="2">
    <location>
        <begin position="410"/>
        <end position="430"/>
    </location>
</feature>
<keyword evidence="3" id="KW-0732">Signal</keyword>
<accession>A0A7S3YQ09</accession>
<feature type="compositionally biased region" description="Basic and acidic residues" evidence="1">
    <location>
        <begin position="322"/>
        <end position="334"/>
    </location>
</feature>
<name>A0A7S3YQ09_9EUKA</name>
<evidence type="ECO:0000256" key="2">
    <source>
        <dbReference type="SAM" id="Phobius"/>
    </source>
</evidence>
<feature type="signal peptide" evidence="3">
    <location>
        <begin position="1"/>
        <end position="19"/>
    </location>
</feature>
<dbReference type="SUPFAM" id="SSF49468">
    <property type="entry name" value="VHL"/>
    <property type="match status" value="1"/>
</dbReference>
<feature type="compositionally biased region" description="Basic and acidic residues" evidence="1">
    <location>
        <begin position="468"/>
        <end position="481"/>
    </location>
</feature>
<keyword evidence="2" id="KW-0472">Membrane</keyword>
<evidence type="ECO:0000313" key="4">
    <source>
        <dbReference type="EMBL" id="CAE0658305.1"/>
    </source>
</evidence>
<feature type="region of interest" description="Disordered" evidence="1">
    <location>
        <begin position="444"/>
        <end position="481"/>
    </location>
</feature>
<proteinExistence type="predicted"/>
<dbReference type="InterPro" id="IPR036208">
    <property type="entry name" value="VHL_sf"/>
</dbReference>
<keyword evidence="2" id="KW-0812">Transmembrane</keyword>
<protein>
    <recommendedName>
        <fullName evidence="5">Fe2OG dioxygenase domain-containing protein</fullName>
    </recommendedName>
</protein>
<feature type="chain" id="PRO_5031247021" description="Fe2OG dioxygenase domain-containing protein" evidence="3">
    <location>
        <begin position="20"/>
        <end position="481"/>
    </location>
</feature>
<dbReference type="Gene3D" id="2.60.120.620">
    <property type="entry name" value="q2cbj1_9rhob like domain"/>
    <property type="match status" value="1"/>
</dbReference>
<dbReference type="EMBL" id="HBIV01013439">
    <property type="protein sequence ID" value="CAE0658305.1"/>
    <property type="molecule type" value="Transcribed_RNA"/>
</dbReference>
<evidence type="ECO:0000256" key="1">
    <source>
        <dbReference type="SAM" id="MobiDB-lite"/>
    </source>
</evidence>
<keyword evidence="2" id="KW-1133">Transmembrane helix</keyword>
<feature type="compositionally biased region" description="Low complexity" evidence="1">
    <location>
        <begin position="358"/>
        <end position="375"/>
    </location>
</feature>
<dbReference type="Gene3D" id="2.60.40.780">
    <property type="entry name" value="von Hippel-Lindau disease tumour suppressor, beta domain"/>
    <property type="match status" value="1"/>
</dbReference>